<organism evidence="2">
    <name type="scientific">bioreactor metagenome</name>
    <dbReference type="NCBI Taxonomy" id="1076179"/>
    <lineage>
        <taxon>unclassified sequences</taxon>
        <taxon>metagenomes</taxon>
        <taxon>ecological metagenomes</taxon>
    </lineage>
</organism>
<dbReference type="Pfam" id="PF04205">
    <property type="entry name" value="FMN_bind"/>
    <property type="match status" value="1"/>
</dbReference>
<evidence type="ECO:0000259" key="1">
    <source>
        <dbReference type="Pfam" id="PF04205"/>
    </source>
</evidence>
<name>A0A644YN88_9ZZZZ</name>
<dbReference type="GO" id="GO:0016020">
    <property type="term" value="C:membrane"/>
    <property type="evidence" value="ECO:0007669"/>
    <property type="project" value="InterPro"/>
</dbReference>
<evidence type="ECO:0000313" key="2">
    <source>
        <dbReference type="EMBL" id="MPM27973.1"/>
    </source>
</evidence>
<comment type="caution">
    <text evidence="2">The sequence shown here is derived from an EMBL/GenBank/DDBJ whole genome shotgun (WGS) entry which is preliminary data.</text>
</comment>
<reference evidence="2" key="1">
    <citation type="submission" date="2019-08" db="EMBL/GenBank/DDBJ databases">
        <authorList>
            <person name="Kucharzyk K."/>
            <person name="Murdoch R.W."/>
            <person name="Higgins S."/>
            <person name="Loffler F."/>
        </authorList>
    </citation>
    <scope>NUCLEOTIDE SEQUENCE</scope>
</reference>
<dbReference type="EMBL" id="VSSQ01005130">
    <property type="protein sequence ID" value="MPM27973.1"/>
    <property type="molecule type" value="Genomic_DNA"/>
</dbReference>
<dbReference type="InterPro" id="IPR007329">
    <property type="entry name" value="FMN-bd"/>
</dbReference>
<proteinExistence type="predicted"/>
<sequence>MKLLLILLLTATITSSNNVEKEMRSIFNQQEYALIQTSDKDFKKIDISVKSVGYLFDAKIVSIPKSMERYNLIIIYSNDLSIRRIAIYDLESHYGQRIASQKWLAQFVGYNGKRAPKPGKDIDALSGATYSTNSFCEVVYKTTTRLKNLAASSN</sequence>
<feature type="domain" description="FMN-binding" evidence="1">
    <location>
        <begin position="77"/>
        <end position="141"/>
    </location>
</feature>
<dbReference type="AlphaFoldDB" id="A0A644YN88"/>
<accession>A0A644YN88</accession>
<protein>
    <recommendedName>
        <fullName evidence="1">FMN-binding domain-containing protein</fullName>
    </recommendedName>
</protein>
<gene>
    <name evidence="2" type="ORF">SDC9_74490</name>
</gene>
<dbReference type="GO" id="GO:0010181">
    <property type="term" value="F:FMN binding"/>
    <property type="evidence" value="ECO:0007669"/>
    <property type="project" value="InterPro"/>
</dbReference>